<dbReference type="Gene3D" id="3.40.50.620">
    <property type="entry name" value="HUPs"/>
    <property type="match status" value="1"/>
</dbReference>
<accession>A0A3A8AWD0</accession>
<keyword evidence="4 6" id="KW-0067">ATP-binding</keyword>
<keyword evidence="6" id="KW-0963">Cytoplasm</keyword>
<dbReference type="GO" id="GO:0006400">
    <property type="term" value="P:tRNA modification"/>
    <property type="evidence" value="ECO:0007669"/>
    <property type="project" value="UniProtKB-UniRule"/>
</dbReference>
<comment type="domain">
    <text evidence="6">The N-terminal region contains the highly conserved SGGXDS motif, predicted to be a P-loop motif involved in ATP binding.</text>
</comment>
<dbReference type="GO" id="GO:0005737">
    <property type="term" value="C:cytoplasm"/>
    <property type="evidence" value="ECO:0007669"/>
    <property type="project" value="UniProtKB-SubCell"/>
</dbReference>
<dbReference type="InterPro" id="IPR011063">
    <property type="entry name" value="TilS/TtcA_N"/>
</dbReference>
<feature type="binding site" evidence="6">
    <location>
        <begin position="29"/>
        <end position="34"/>
    </location>
    <ligand>
        <name>ATP</name>
        <dbReference type="ChEBI" id="CHEBI:30616"/>
    </ligand>
</feature>
<dbReference type="InterPro" id="IPR012795">
    <property type="entry name" value="tRNA_Ile_lys_synt_N"/>
</dbReference>
<dbReference type="GO" id="GO:0032267">
    <property type="term" value="F:tRNA(Ile)-lysidine synthase activity"/>
    <property type="evidence" value="ECO:0007669"/>
    <property type="project" value="UniProtKB-EC"/>
</dbReference>
<comment type="subcellular location">
    <subcellularLocation>
        <location evidence="6">Cytoplasm</location>
    </subcellularLocation>
</comment>
<dbReference type="EMBL" id="RAPE01000003">
    <property type="protein sequence ID" value="RKF13924.1"/>
    <property type="molecule type" value="Genomic_DNA"/>
</dbReference>
<dbReference type="PANTHER" id="PTHR43033">
    <property type="entry name" value="TRNA(ILE)-LYSIDINE SYNTHASE-RELATED"/>
    <property type="match status" value="1"/>
</dbReference>
<dbReference type="PANTHER" id="PTHR43033:SF1">
    <property type="entry name" value="TRNA(ILE)-LYSIDINE SYNTHASE-RELATED"/>
    <property type="match status" value="1"/>
</dbReference>
<feature type="domain" description="tRNA(Ile)-lysidine/2-thiocytidine synthase N-terminal" evidence="7">
    <location>
        <begin position="25"/>
        <end position="199"/>
    </location>
</feature>
<organism evidence="8 9">
    <name type="scientific">Roseovarius spongiae</name>
    <dbReference type="NCBI Taxonomy" id="2320272"/>
    <lineage>
        <taxon>Bacteria</taxon>
        <taxon>Pseudomonadati</taxon>
        <taxon>Pseudomonadota</taxon>
        <taxon>Alphaproteobacteria</taxon>
        <taxon>Rhodobacterales</taxon>
        <taxon>Roseobacteraceae</taxon>
        <taxon>Roseovarius</taxon>
    </lineage>
</organism>
<evidence type="ECO:0000256" key="4">
    <source>
        <dbReference type="ARBA" id="ARBA00022840"/>
    </source>
</evidence>
<comment type="caution">
    <text evidence="8">The sequence shown here is derived from an EMBL/GenBank/DDBJ whole genome shotgun (WGS) entry which is preliminary data.</text>
</comment>
<evidence type="ECO:0000256" key="2">
    <source>
        <dbReference type="ARBA" id="ARBA00022694"/>
    </source>
</evidence>
<dbReference type="CDD" id="cd01992">
    <property type="entry name" value="TilS_N"/>
    <property type="match status" value="1"/>
</dbReference>
<evidence type="ECO:0000256" key="1">
    <source>
        <dbReference type="ARBA" id="ARBA00022598"/>
    </source>
</evidence>
<dbReference type="NCBIfam" id="TIGR02432">
    <property type="entry name" value="lysidine_TilS_N"/>
    <property type="match status" value="1"/>
</dbReference>
<dbReference type="Pfam" id="PF01171">
    <property type="entry name" value="ATP_bind_3"/>
    <property type="match status" value="1"/>
</dbReference>
<evidence type="ECO:0000313" key="9">
    <source>
        <dbReference type="Proteomes" id="UP000281128"/>
    </source>
</evidence>
<evidence type="ECO:0000313" key="8">
    <source>
        <dbReference type="EMBL" id="RKF13924.1"/>
    </source>
</evidence>
<keyword evidence="9" id="KW-1185">Reference proteome</keyword>
<keyword evidence="2 6" id="KW-0819">tRNA processing</keyword>
<comment type="catalytic activity">
    <reaction evidence="5 6">
        <text>cytidine(34) in tRNA(Ile2) + L-lysine + ATP = lysidine(34) in tRNA(Ile2) + AMP + diphosphate + H(+)</text>
        <dbReference type="Rhea" id="RHEA:43744"/>
        <dbReference type="Rhea" id="RHEA-COMP:10625"/>
        <dbReference type="Rhea" id="RHEA-COMP:10670"/>
        <dbReference type="ChEBI" id="CHEBI:15378"/>
        <dbReference type="ChEBI" id="CHEBI:30616"/>
        <dbReference type="ChEBI" id="CHEBI:32551"/>
        <dbReference type="ChEBI" id="CHEBI:33019"/>
        <dbReference type="ChEBI" id="CHEBI:82748"/>
        <dbReference type="ChEBI" id="CHEBI:83665"/>
        <dbReference type="ChEBI" id="CHEBI:456215"/>
        <dbReference type="EC" id="6.3.4.19"/>
    </reaction>
</comment>
<dbReference type="Proteomes" id="UP000281128">
    <property type="component" value="Unassembled WGS sequence"/>
</dbReference>
<dbReference type="HAMAP" id="MF_01161">
    <property type="entry name" value="tRNA_Ile_lys_synt"/>
    <property type="match status" value="1"/>
</dbReference>
<dbReference type="AlphaFoldDB" id="A0A3A8AWD0"/>
<dbReference type="InterPro" id="IPR012094">
    <property type="entry name" value="tRNA_Ile_lys_synt"/>
</dbReference>
<keyword evidence="1 6" id="KW-0436">Ligase</keyword>
<protein>
    <recommendedName>
        <fullName evidence="6">tRNA(Ile)-lysidine synthase</fullName>
        <ecNumber evidence="6">6.3.4.19</ecNumber>
    </recommendedName>
    <alternativeName>
        <fullName evidence="6">tRNA(Ile)-2-lysyl-cytidine synthase</fullName>
    </alternativeName>
    <alternativeName>
        <fullName evidence="6">tRNA(Ile)-lysidine synthetase</fullName>
    </alternativeName>
</protein>
<reference evidence="8 9" key="1">
    <citation type="submission" date="2018-09" db="EMBL/GenBank/DDBJ databases">
        <title>Roseovarius spongiae sp. nov., isolated from a marine sponge.</title>
        <authorList>
            <person name="Zhuang L."/>
            <person name="Luo L."/>
        </authorList>
    </citation>
    <scope>NUCLEOTIDE SEQUENCE [LARGE SCALE GENOMIC DNA]</scope>
    <source>
        <strain evidence="8 9">HN-E21</strain>
    </source>
</reference>
<dbReference type="RefSeq" id="WP_121167263.1">
    <property type="nucleotide sequence ID" value="NZ_RAPE01000003.1"/>
</dbReference>
<dbReference type="GO" id="GO:0005524">
    <property type="term" value="F:ATP binding"/>
    <property type="evidence" value="ECO:0007669"/>
    <property type="project" value="UniProtKB-UniRule"/>
</dbReference>
<comment type="similarity">
    <text evidence="6">Belongs to the tRNA(Ile)-lysidine synthase family.</text>
</comment>
<comment type="function">
    <text evidence="6">Ligates lysine onto the cytidine present at position 34 of the AUA codon-specific tRNA(Ile) that contains the anticodon CAU, in an ATP-dependent manner. Cytidine is converted to lysidine, thus changing the amino acid specificity of the tRNA from methionine to isoleucine.</text>
</comment>
<dbReference type="OrthoDB" id="9807403at2"/>
<evidence type="ECO:0000256" key="3">
    <source>
        <dbReference type="ARBA" id="ARBA00022741"/>
    </source>
</evidence>
<evidence type="ECO:0000256" key="6">
    <source>
        <dbReference type="HAMAP-Rule" id="MF_01161"/>
    </source>
</evidence>
<evidence type="ECO:0000256" key="5">
    <source>
        <dbReference type="ARBA" id="ARBA00048539"/>
    </source>
</evidence>
<sequence length="415" mass="44499">MDASDPRLAEGVAGHFAAQAPARLGVAVSGGSDSLALLHLLHDWNGAALHAVTVDHGLRPEAPAEAVEVARICASLNVPHATLRWEGWDGRGNLSDRARRARYALMADWARGQGIGDIALGHTANDQAETLLMRLARASGIDGLAAMTPRRIVEGVTFHRPLLDMTRADLRADLARRGVAWIDDPTNVDTAYRRARAREALAQLAPLGLDAEGLARSARHLAEARATLAHYAAQEAARAVTFQAGDILLDRTRMDSLRPDIARRILQAALHWIAGPGYGARGREVDRALEAIRTGGKTTLFGCVILPEREVARVTREYAAVRDLRATPGEAWDARWTLTGPRRADGAEVRALGPEGRAACPDWRETGLPLASIEAGPAVWRGASLVAAPLAGLANGWSAALTRDADDFRAFLLSH</sequence>
<name>A0A3A8AWD0_9RHOB</name>
<dbReference type="InterPro" id="IPR014729">
    <property type="entry name" value="Rossmann-like_a/b/a_fold"/>
</dbReference>
<dbReference type="EC" id="6.3.4.19" evidence="6"/>
<gene>
    <name evidence="6 8" type="primary">tilS</name>
    <name evidence="8" type="ORF">D6850_12080</name>
</gene>
<proteinExistence type="inferred from homology"/>
<dbReference type="SUPFAM" id="SSF52402">
    <property type="entry name" value="Adenine nucleotide alpha hydrolases-like"/>
    <property type="match status" value="1"/>
</dbReference>
<keyword evidence="3 6" id="KW-0547">Nucleotide-binding</keyword>
<evidence type="ECO:0000259" key="7">
    <source>
        <dbReference type="Pfam" id="PF01171"/>
    </source>
</evidence>